<keyword evidence="4" id="KW-1185">Reference proteome</keyword>
<dbReference type="PANTHER" id="PTHR13847">
    <property type="entry name" value="SARCOSINE DEHYDROGENASE-RELATED"/>
    <property type="match status" value="1"/>
</dbReference>
<gene>
    <name evidence="3" type="ORF">VSX56_04790</name>
</gene>
<reference evidence="3 4" key="2">
    <citation type="submission" date="2024-06" db="EMBL/GenBank/DDBJ databases">
        <title>Thioclava kandeliae sp. nov. from a rhizosphere soil sample of Kandelia candel in a mangrove.</title>
        <authorList>
            <person name="Mu T."/>
        </authorList>
    </citation>
    <scope>NUCLEOTIDE SEQUENCE [LARGE SCALE GENOMIC DNA]</scope>
    <source>
        <strain evidence="3 4">CPCC 100088</strain>
    </source>
</reference>
<dbReference type="InterPro" id="IPR006076">
    <property type="entry name" value="FAD-dep_OxRdtase"/>
</dbReference>
<protein>
    <submittedName>
        <fullName evidence="3">FAD-binding oxidoreductase</fullName>
        <ecNumber evidence="3">1.-.-.-</ecNumber>
    </submittedName>
</protein>
<dbReference type="EMBL" id="JAYWLC010000003">
    <property type="protein sequence ID" value="MER5171086.1"/>
    <property type="molecule type" value="Genomic_DNA"/>
</dbReference>
<feature type="domain" description="FAD dependent oxidoreductase" evidence="2">
    <location>
        <begin position="38"/>
        <end position="392"/>
    </location>
</feature>
<dbReference type="EC" id="1.-.-.-" evidence="3"/>
<name>A0ABV1SDW5_9RHOB</name>
<sequence length="436" mass="46550">MNGRDTVSVPPKAPSLWEELAPAAPEYPSLAVSDRAEVLVVGGGYAGLHAALTLARAGKTVIVAEAGPLGTGGSGRNGGVVNAKFRISYSALAQSHGIATARRMHEIAGRSVAYLEETLERYDIGAHYARHGALRCAHTARAFEALARDAEWQKAELGVSGLALLDRQEMQRETGSTDFCGGVLAPQGGTIRPLDYLHGLAQAAVRAGVRLYARSPVLEVEEATGSLRATLPNGEIRADHVLYATDAYSSISRVTAPLRRSVVPFRSAMVATAPLPATMSEEICANARSYTETRRMMRWFRREGDRLIFGGRGALGAVDAPAAFARLESAMRAIFPQLEGHPVTHRWSGHVALTFDALPMAGALTQRQHFAAGFNGAGVAMSGYVGHCMARRFLGEAPDLGLVARDTLPKVPFFAFRSIGVRAVTAGYETLDRLGF</sequence>
<proteinExistence type="predicted"/>
<dbReference type="SUPFAM" id="SSF51905">
    <property type="entry name" value="FAD/NAD(P)-binding domain"/>
    <property type="match status" value="1"/>
</dbReference>
<comment type="caution">
    <text evidence="3">The sequence shown here is derived from an EMBL/GenBank/DDBJ whole genome shotgun (WGS) entry which is preliminary data.</text>
</comment>
<evidence type="ECO:0000256" key="1">
    <source>
        <dbReference type="ARBA" id="ARBA00023002"/>
    </source>
</evidence>
<evidence type="ECO:0000313" key="3">
    <source>
        <dbReference type="EMBL" id="MER5171086.1"/>
    </source>
</evidence>
<evidence type="ECO:0000259" key="2">
    <source>
        <dbReference type="Pfam" id="PF01266"/>
    </source>
</evidence>
<organism evidence="3 4">
    <name type="scientific">Thioclava kandeliae</name>
    <dbReference type="NCBI Taxonomy" id="3070818"/>
    <lineage>
        <taxon>Bacteria</taxon>
        <taxon>Pseudomonadati</taxon>
        <taxon>Pseudomonadota</taxon>
        <taxon>Alphaproteobacteria</taxon>
        <taxon>Rhodobacterales</taxon>
        <taxon>Paracoccaceae</taxon>
        <taxon>Thioclava</taxon>
    </lineage>
</organism>
<dbReference type="InterPro" id="IPR036188">
    <property type="entry name" value="FAD/NAD-bd_sf"/>
</dbReference>
<evidence type="ECO:0000313" key="4">
    <source>
        <dbReference type="Proteomes" id="UP001438953"/>
    </source>
</evidence>
<keyword evidence="1 3" id="KW-0560">Oxidoreductase</keyword>
<dbReference type="Gene3D" id="3.30.9.10">
    <property type="entry name" value="D-Amino Acid Oxidase, subunit A, domain 2"/>
    <property type="match status" value="1"/>
</dbReference>
<dbReference type="PANTHER" id="PTHR13847:SF281">
    <property type="entry name" value="FAD DEPENDENT OXIDOREDUCTASE DOMAIN-CONTAINING PROTEIN"/>
    <property type="match status" value="1"/>
</dbReference>
<dbReference type="Proteomes" id="UP001438953">
    <property type="component" value="Unassembled WGS sequence"/>
</dbReference>
<dbReference type="GO" id="GO:0016491">
    <property type="term" value="F:oxidoreductase activity"/>
    <property type="evidence" value="ECO:0007669"/>
    <property type="project" value="UniProtKB-KW"/>
</dbReference>
<dbReference type="Pfam" id="PF01266">
    <property type="entry name" value="DAO"/>
    <property type="match status" value="1"/>
</dbReference>
<accession>A0ABV1SDW5</accession>
<reference evidence="3 4" key="1">
    <citation type="submission" date="2024-01" db="EMBL/GenBank/DDBJ databases">
        <authorList>
            <person name="Deng Y."/>
            <person name="Su J."/>
        </authorList>
    </citation>
    <scope>NUCLEOTIDE SEQUENCE [LARGE SCALE GENOMIC DNA]</scope>
    <source>
        <strain evidence="3 4">CPCC 100088</strain>
    </source>
</reference>
<dbReference type="RefSeq" id="WP_350935237.1">
    <property type="nucleotide sequence ID" value="NZ_JAYWLC010000003.1"/>
</dbReference>
<dbReference type="Gene3D" id="3.50.50.60">
    <property type="entry name" value="FAD/NAD(P)-binding domain"/>
    <property type="match status" value="1"/>
</dbReference>